<dbReference type="Pfam" id="PF22924">
    <property type="entry name" value="ACOX_C_alpha1"/>
    <property type="match status" value="1"/>
</dbReference>
<proteinExistence type="predicted"/>
<evidence type="ECO:0000313" key="3">
    <source>
        <dbReference type="Proteomes" id="UP001610444"/>
    </source>
</evidence>
<reference evidence="2 3" key="1">
    <citation type="submission" date="2024-07" db="EMBL/GenBank/DDBJ databases">
        <title>Section-level genome sequencing and comparative genomics of Aspergillus sections Usti and Cavernicolus.</title>
        <authorList>
            <consortium name="Lawrence Berkeley National Laboratory"/>
            <person name="Nybo J.L."/>
            <person name="Vesth T.C."/>
            <person name="Theobald S."/>
            <person name="Frisvad J.C."/>
            <person name="Larsen T.O."/>
            <person name="Kjaerboelling I."/>
            <person name="Rothschild-Mancinelli K."/>
            <person name="Lyhne E.K."/>
            <person name="Kogle M.E."/>
            <person name="Barry K."/>
            <person name="Clum A."/>
            <person name="Na H."/>
            <person name="Ledsgaard L."/>
            <person name="Lin J."/>
            <person name="Lipzen A."/>
            <person name="Kuo A."/>
            <person name="Riley R."/>
            <person name="Mondo S."/>
            <person name="LaButti K."/>
            <person name="Haridas S."/>
            <person name="Pangalinan J."/>
            <person name="Salamov A.A."/>
            <person name="Simmons B.A."/>
            <person name="Magnuson J.K."/>
            <person name="Chen J."/>
            <person name="Drula E."/>
            <person name="Henrissat B."/>
            <person name="Wiebenga A."/>
            <person name="Lubbers R.J."/>
            <person name="Gomes A.C."/>
            <person name="Macurrencykelacurrency M.R."/>
            <person name="Stajich J."/>
            <person name="Grigoriev I.V."/>
            <person name="Mortensen U.H."/>
            <person name="De vries R.P."/>
            <person name="Baker S.E."/>
            <person name="Andersen M.R."/>
        </authorList>
    </citation>
    <scope>NUCLEOTIDE SEQUENCE [LARGE SCALE GENOMIC DNA]</scope>
    <source>
        <strain evidence="2 3">CBS 756.74</strain>
    </source>
</reference>
<dbReference type="PANTHER" id="PTHR10909:SF382">
    <property type="entry name" value="ACYL-COENZYME A OXIDASE"/>
    <property type="match status" value="1"/>
</dbReference>
<evidence type="ECO:0000313" key="2">
    <source>
        <dbReference type="EMBL" id="KAL2850368.1"/>
    </source>
</evidence>
<accession>A0ABR4KDM2</accession>
<dbReference type="EMBL" id="JBFXLR010000020">
    <property type="protein sequence ID" value="KAL2850368.1"/>
    <property type="molecule type" value="Genomic_DNA"/>
</dbReference>
<protein>
    <recommendedName>
        <fullName evidence="1">Acyl-CoA oxidase C-alpha1 domain-containing protein</fullName>
    </recommendedName>
</protein>
<dbReference type="PANTHER" id="PTHR10909">
    <property type="entry name" value="ELECTRON TRANSPORT OXIDOREDUCTASE"/>
    <property type="match status" value="1"/>
</dbReference>
<dbReference type="Gene3D" id="1.20.140.10">
    <property type="entry name" value="Butyryl-CoA Dehydrogenase, subunit A, domain 3"/>
    <property type="match status" value="1"/>
</dbReference>
<dbReference type="InterPro" id="IPR036250">
    <property type="entry name" value="AcylCo_DH-like_C"/>
</dbReference>
<dbReference type="GeneID" id="98155248"/>
<dbReference type="InterPro" id="IPR009100">
    <property type="entry name" value="AcylCoA_DH/oxidase_NM_dom_sf"/>
</dbReference>
<comment type="caution">
    <text evidence="2">The sequence shown here is derived from an EMBL/GenBank/DDBJ whole genome shotgun (WGS) entry which is preliminary data.</text>
</comment>
<feature type="domain" description="Acyl-CoA oxidase C-alpha1" evidence="1">
    <location>
        <begin position="281"/>
        <end position="417"/>
    </location>
</feature>
<dbReference type="Gene3D" id="2.40.110.10">
    <property type="entry name" value="Butyryl-CoA Dehydrogenase, subunit A, domain 2"/>
    <property type="match status" value="1"/>
</dbReference>
<sequence>MIPPETRSKPDSQIQATYQQVWGSASPTAELAQSPLFKPYSHSLNLDEKTRITYARARAICEAFNLTVEDVSYLTPAFWKIHTDPIAAVDGGAFTLASIQYNLFVGTVAPFAATRPELHSILQRAMKFEISAQFMLTEVGHGLDARNLETTATLLPNGGFELHSPTPGAAKCMPPTTPRSGLPTVAVVIARLIVDGENRGVRPFLVPLSDGREMCKGVTAKALPPRTGAHPIDHALTLFDRVRLPNSALLGSLDKPADERQQFLSTIQRVAVGTLFLSATAIPSLKVAIYNASRFSVRRMVQGQDGKPMPVIQFRTQHLPILHAIAHVHVLQAFLVKAGTLFRNVKMDPRVRHAVATTFKAAAIQHFQRSIRAMNDGCGWHGYFEHNQLLQLELEFRAVSTAEGDIRVLAIRLASELLLGRYQVPPPKDPNTLLARHEAALFAEGQDYLQQMGGSHRSEQFNRNILPISLPLVQAVGHRMAYEAALETGIDSKLLSLYESGVMLEDSAWYAEQGNINRAAQRELEATAADALLPEIQSLIRAMGVEKYSSAPMSSEEHWSDFVSGLDFFGGKASLDMIDPVCSPHTSSDNSLFPLISDLLSFLPRLARRLSVRA</sequence>
<organism evidence="2 3">
    <name type="scientific">Aspergillus pseudodeflectus</name>
    <dbReference type="NCBI Taxonomy" id="176178"/>
    <lineage>
        <taxon>Eukaryota</taxon>
        <taxon>Fungi</taxon>
        <taxon>Dikarya</taxon>
        <taxon>Ascomycota</taxon>
        <taxon>Pezizomycotina</taxon>
        <taxon>Eurotiomycetes</taxon>
        <taxon>Eurotiomycetidae</taxon>
        <taxon>Eurotiales</taxon>
        <taxon>Aspergillaceae</taxon>
        <taxon>Aspergillus</taxon>
        <taxon>Aspergillus subgen. Nidulantes</taxon>
    </lineage>
</organism>
<gene>
    <name evidence="2" type="ORF">BJX68DRAFT_236883</name>
</gene>
<dbReference type="Proteomes" id="UP001610444">
    <property type="component" value="Unassembled WGS sequence"/>
</dbReference>
<dbReference type="InterPro" id="IPR012258">
    <property type="entry name" value="Acyl-CoA_oxidase"/>
</dbReference>
<dbReference type="SUPFAM" id="SSF56645">
    <property type="entry name" value="Acyl-CoA dehydrogenase NM domain-like"/>
    <property type="match status" value="1"/>
</dbReference>
<name>A0ABR4KDM2_9EURO</name>
<dbReference type="InterPro" id="IPR046373">
    <property type="entry name" value="Acyl-CoA_Oxase/DH_mid-dom_sf"/>
</dbReference>
<evidence type="ECO:0000259" key="1">
    <source>
        <dbReference type="Pfam" id="PF22924"/>
    </source>
</evidence>
<dbReference type="RefSeq" id="XP_070899237.1">
    <property type="nucleotide sequence ID" value="XM_071040084.1"/>
</dbReference>
<dbReference type="InterPro" id="IPR055060">
    <property type="entry name" value="ACOX_C_alpha1"/>
</dbReference>
<dbReference type="SUPFAM" id="SSF47203">
    <property type="entry name" value="Acyl-CoA dehydrogenase C-terminal domain-like"/>
    <property type="match status" value="1"/>
</dbReference>
<keyword evidence="3" id="KW-1185">Reference proteome</keyword>